<keyword evidence="2" id="KW-1185">Reference proteome</keyword>
<evidence type="ECO:0008006" key="3">
    <source>
        <dbReference type="Google" id="ProtNLM"/>
    </source>
</evidence>
<proteinExistence type="predicted"/>
<reference evidence="1 2" key="1">
    <citation type="submission" date="2017-05" db="EMBL/GenBank/DDBJ databases">
        <authorList>
            <person name="Song R."/>
            <person name="Chenine A.L."/>
            <person name="Ruprecht R.M."/>
        </authorList>
    </citation>
    <scope>NUCLEOTIDE SEQUENCE [LARGE SCALE GENOMIC DNA]</scope>
    <source>
        <strain evidence="1 2">CECT 8663</strain>
    </source>
</reference>
<evidence type="ECO:0000313" key="1">
    <source>
        <dbReference type="EMBL" id="SMX40391.1"/>
    </source>
</evidence>
<organism evidence="1 2">
    <name type="scientific">Pelagimonas varians</name>
    <dbReference type="NCBI Taxonomy" id="696760"/>
    <lineage>
        <taxon>Bacteria</taxon>
        <taxon>Pseudomonadati</taxon>
        <taxon>Pseudomonadota</taxon>
        <taxon>Alphaproteobacteria</taxon>
        <taxon>Rhodobacterales</taxon>
        <taxon>Roseobacteraceae</taxon>
        <taxon>Pelagimonas</taxon>
    </lineage>
</organism>
<evidence type="ECO:0000313" key="2">
    <source>
        <dbReference type="Proteomes" id="UP000220836"/>
    </source>
</evidence>
<dbReference type="Proteomes" id="UP000220836">
    <property type="component" value="Unassembled WGS sequence"/>
</dbReference>
<gene>
    <name evidence="1" type="ORF">PEV8663_01994</name>
</gene>
<dbReference type="EMBL" id="FXYH01000006">
    <property type="protein sequence ID" value="SMX40391.1"/>
    <property type="molecule type" value="Genomic_DNA"/>
</dbReference>
<name>A0A238KC31_9RHOB</name>
<sequence>MPIAPMPAISPYNRLGAAYIQGMKHLAAPVLALSLIASPLAAQDEEPPSLMEQGAKLFLEGLMKEMEPALQELESMTDEIEPMLKDFAAQMGPALTDLMGKVEDWSVYHPPEMLENGDIILRRKTPEEIQKIEEANPEIDL</sequence>
<accession>A0A238KC31</accession>
<dbReference type="AlphaFoldDB" id="A0A238KC31"/>
<dbReference type="RefSeq" id="WP_306456912.1">
    <property type="nucleotide sequence ID" value="NZ_FXYH01000006.1"/>
</dbReference>
<protein>
    <recommendedName>
        <fullName evidence="3">AAA+ family ATPase</fullName>
    </recommendedName>
</protein>